<dbReference type="Proteomes" id="UP000325081">
    <property type="component" value="Unassembled WGS sequence"/>
</dbReference>
<gene>
    <name evidence="2" type="ORF">STAS_12389</name>
</gene>
<evidence type="ECO:0000313" key="3">
    <source>
        <dbReference type="Proteomes" id="UP000325081"/>
    </source>
</evidence>
<feature type="chain" id="PRO_5022939700" evidence="1">
    <location>
        <begin position="19"/>
        <end position="439"/>
    </location>
</feature>
<dbReference type="EMBL" id="BKCP01005072">
    <property type="protein sequence ID" value="GER36072.1"/>
    <property type="molecule type" value="Genomic_DNA"/>
</dbReference>
<sequence length="439" mass="47188">MMLNWLLLVSSGRSVGLAAPVHAARMLTPGPVTSGLRISGVTEFGPLELNAATTGAGFTFTIVPPKLSTAVAFLCVVRYSFIASPDICPTATAGRKWLSATSSSPFSSVLASIIPKPPAAFTAAPFCTRAFSPLSHNTTLPFTWARSRDPHRHRLLDSLPLGLDVSREIPVDCAGADGRNPRRDVRDRTLAWAGVSGRARDEDPLFHGRKSSDGDDILVVRHGLTTEGHGKDVDSVFNRTVNAREYPKRLTLGTTAPAAVLAVCVPWPSRSRADIDSLVLPTALLYPSVKDRAPISFRLQKPFSHVPPHREGTFGMPSSLKDFDSGQTPSLQSVAGLLPGQPQKLRRARGVELVHHVLVHLEDGVRLAQGIGLLWGEGGSEAMERVLVGVDDVFRFSGGEGVGHEVFIHVYDVEFIGGRLKDTGLKEKGGCEEPDGRPE</sequence>
<keyword evidence="1" id="KW-0732">Signal</keyword>
<evidence type="ECO:0000256" key="1">
    <source>
        <dbReference type="SAM" id="SignalP"/>
    </source>
</evidence>
<protein>
    <submittedName>
        <fullName evidence="2">Heme-responsive zinc finger transcription factor HAP1</fullName>
    </submittedName>
</protein>
<evidence type="ECO:0000313" key="2">
    <source>
        <dbReference type="EMBL" id="GER36072.1"/>
    </source>
</evidence>
<feature type="signal peptide" evidence="1">
    <location>
        <begin position="1"/>
        <end position="18"/>
    </location>
</feature>
<proteinExistence type="predicted"/>
<reference evidence="3" key="1">
    <citation type="journal article" date="2019" name="Curr. Biol.">
        <title>Genome Sequence of Striga asiatica Provides Insight into the Evolution of Plant Parasitism.</title>
        <authorList>
            <person name="Yoshida S."/>
            <person name="Kim S."/>
            <person name="Wafula E.K."/>
            <person name="Tanskanen J."/>
            <person name="Kim Y.M."/>
            <person name="Honaas L."/>
            <person name="Yang Z."/>
            <person name="Spallek T."/>
            <person name="Conn C.E."/>
            <person name="Ichihashi Y."/>
            <person name="Cheong K."/>
            <person name="Cui S."/>
            <person name="Der J.P."/>
            <person name="Gundlach H."/>
            <person name="Jiao Y."/>
            <person name="Hori C."/>
            <person name="Ishida J.K."/>
            <person name="Kasahara H."/>
            <person name="Kiba T."/>
            <person name="Kim M.S."/>
            <person name="Koo N."/>
            <person name="Laohavisit A."/>
            <person name="Lee Y.H."/>
            <person name="Lumba S."/>
            <person name="McCourt P."/>
            <person name="Mortimer J.C."/>
            <person name="Mutuku J.M."/>
            <person name="Nomura T."/>
            <person name="Sasaki-Sekimoto Y."/>
            <person name="Seto Y."/>
            <person name="Wang Y."/>
            <person name="Wakatake T."/>
            <person name="Sakakibara H."/>
            <person name="Demura T."/>
            <person name="Yamaguchi S."/>
            <person name="Yoneyama K."/>
            <person name="Manabe R.I."/>
            <person name="Nelson D.C."/>
            <person name="Schulman A.H."/>
            <person name="Timko M.P."/>
            <person name="dePamphilis C.W."/>
            <person name="Choi D."/>
            <person name="Shirasu K."/>
        </authorList>
    </citation>
    <scope>NUCLEOTIDE SEQUENCE [LARGE SCALE GENOMIC DNA]</scope>
    <source>
        <strain evidence="3">cv. UVA1</strain>
    </source>
</reference>
<comment type="caution">
    <text evidence="2">The sequence shown here is derived from an EMBL/GenBank/DDBJ whole genome shotgun (WGS) entry which is preliminary data.</text>
</comment>
<accession>A0A5A7PU68</accession>
<name>A0A5A7PU68_STRAF</name>
<organism evidence="2 3">
    <name type="scientific">Striga asiatica</name>
    <name type="common">Asiatic witchweed</name>
    <name type="synonym">Buchnera asiatica</name>
    <dbReference type="NCBI Taxonomy" id="4170"/>
    <lineage>
        <taxon>Eukaryota</taxon>
        <taxon>Viridiplantae</taxon>
        <taxon>Streptophyta</taxon>
        <taxon>Embryophyta</taxon>
        <taxon>Tracheophyta</taxon>
        <taxon>Spermatophyta</taxon>
        <taxon>Magnoliopsida</taxon>
        <taxon>eudicotyledons</taxon>
        <taxon>Gunneridae</taxon>
        <taxon>Pentapetalae</taxon>
        <taxon>asterids</taxon>
        <taxon>lamiids</taxon>
        <taxon>Lamiales</taxon>
        <taxon>Orobanchaceae</taxon>
        <taxon>Buchnereae</taxon>
        <taxon>Striga</taxon>
    </lineage>
</organism>
<keyword evidence="3" id="KW-1185">Reference proteome</keyword>
<dbReference type="AlphaFoldDB" id="A0A5A7PU68"/>